<dbReference type="PANTHER" id="PTHR24106">
    <property type="entry name" value="NACHT, LRR AND CARD DOMAINS-CONTAINING"/>
    <property type="match status" value="1"/>
</dbReference>
<dbReference type="SUPFAM" id="SSF52047">
    <property type="entry name" value="RNI-like"/>
    <property type="match status" value="1"/>
</dbReference>
<dbReference type="GeneTree" id="ENSGT01150000287156"/>
<reference evidence="4" key="2">
    <citation type="submission" date="2025-08" db="UniProtKB">
        <authorList>
            <consortium name="Ensembl"/>
        </authorList>
    </citation>
    <scope>IDENTIFICATION</scope>
</reference>
<evidence type="ECO:0000313" key="4">
    <source>
        <dbReference type="Ensembl" id="ENSPFOP00000027872.1"/>
    </source>
</evidence>
<evidence type="ECO:0008006" key="6">
    <source>
        <dbReference type="Google" id="ProtNLM"/>
    </source>
</evidence>
<keyword evidence="3" id="KW-0472">Membrane</keyword>
<dbReference type="AlphaFoldDB" id="A0A096M8Y1"/>
<evidence type="ECO:0000256" key="3">
    <source>
        <dbReference type="SAM" id="Phobius"/>
    </source>
</evidence>
<protein>
    <recommendedName>
        <fullName evidence="6">NACHT LRR and PYD domain-containing protein</fullName>
    </recommendedName>
</protein>
<dbReference type="STRING" id="48698.ENSPFOP00000027872"/>
<dbReference type="InterPro" id="IPR032675">
    <property type="entry name" value="LRR_dom_sf"/>
</dbReference>
<name>A0A096M8Y1_POEFO</name>
<dbReference type="InterPro" id="IPR051261">
    <property type="entry name" value="NLR"/>
</dbReference>
<proteinExistence type="predicted"/>
<dbReference type="Ensembl" id="ENSPFOT00000030225.1">
    <property type="protein sequence ID" value="ENSPFOP00000027872.1"/>
    <property type="gene ID" value="ENSPFOG00000021777.1"/>
</dbReference>
<keyword evidence="5" id="KW-1185">Reference proteome</keyword>
<reference evidence="4" key="3">
    <citation type="submission" date="2025-09" db="UniProtKB">
        <authorList>
            <consortium name="Ensembl"/>
        </authorList>
    </citation>
    <scope>IDENTIFICATION</scope>
</reference>
<organism evidence="4 5">
    <name type="scientific">Poecilia formosa</name>
    <name type="common">Amazon molly</name>
    <name type="synonym">Limia formosa</name>
    <dbReference type="NCBI Taxonomy" id="48698"/>
    <lineage>
        <taxon>Eukaryota</taxon>
        <taxon>Metazoa</taxon>
        <taxon>Chordata</taxon>
        <taxon>Craniata</taxon>
        <taxon>Vertebrata</taxon>
        <taxon>Euteleostomi</taxon>
        <taxon>Actinopterygii</taxon>
        <taxon>Neopterygii</taxon>
        <taxon>Teleostei</taxon>
        <taxon>Neoteleostei</taxon>
        <taxon>Acanthomorphata</taxon>
        <taxon>Ovalentaria</taxon>
        <taxon>Atherinomorphae</taxon>
        <taxon>Cyprinodontiformes</taxon>
        <taxon>Poeciliidae</taxon>
        <taxon>Poeciliinae</taxon>
        <taxon>Poecilia</taxon>
    </lineage>
</organism>
<dbReference type="Gene3D" id="3.80.10.10">
    <property type="entry name" value="Ribonuclease Inhibitor"/>
    <property type="match status" value="1"/>
</dbReference>
<keyword evidence="2" id="KW-0677">Repeat</keyword>
<accession>A0A096M8Y1</accession>
<evidence type="ECO:0000313" key="5">
    <source>
        <dbReference type="Proteomes" id="UP000028760"/>
    </source>
</evidence>
<reference evidence="5" key="1">
    <citation type="submission" date="2013-10" db="EMBL/GenBank/DDBJ databases">
        <authorList>
            <person name="Schartl M."/>
            <person name="Warren W."/>
        </authorList>
    </citation>
    <scope>NUCLEOTIDE SEQUENCE [LARGE SCALE GENOMIC DNA]</scope>
    <source>
        <strain evidence="5">female</strain>
    </source>
</reference>
<dbReference type="Proteomes" id="UP000028760">
    <property type="component" value="Unassembled WGS sequence"/>
</dbReference>
<keyword evidence="1" id="KW-0433">Leucine-rich repeat</keyword>
<feature type="transmembrane region" description="Helical" evidence="3">
    <location>
        <begin position="20"/>
        <end position="44"/>
    </location>
</feature>
<evidence type="ECO:0000256" key="1">
    <source>
        <dbReference type="ARBA" id="ARBA00022614"/>
    </source>
</evidence>
<sequence>MLESVHLVSFTFREINFLHFYYLFAHISVLTASCWLQLIFYSLFRLESCSLSETSWTSLFSALKSKPTHLIELILNWTNLEGSGVKELYGFLQTEGCRLNYLCRKICANSSVSWICLIQTDQLNSTELTETKLFIDLYHGEFIKHQFSNLYFKSYSIDTFRLQSCGLSKISCDILASALKSNSLQLTSLNLEGNKLKDSDVQQLMDLVDDLLF</sequence>
<keyword evidence="3" id="KW-0812">Transmembrane</keyword>
<evidence type="ECO:0000256" key="2">
    <source>
        <dbReference type="ARBA" id="ARBA00022737"/>
    </source>
</evidence>
<keyword evidence="3" id="KW-1133">Transmembrane helix</keyword>
<dbReference type="EMBL" id="AYCK01027855">
    <property type="status" value="NOT_ANNOTATED_CDS"/>
    <property type="molecule type" value="Genomic_DNA"/>
</dbReference>